<accession>A0A5J4RUB2</accession>
<gene>
    <name evidence="1" type="ORF">EZS27_014860</name>
</gene>
<reference evidence="1" key="1">
    <citation type="submission" date="2019-03" db="EMBL/GenBank/DDBJ databases">
        <title>Single cell metagenomics reveals metabolic interactions within the superorganism composed of flagellate Streblomastix strix and complex community of Bacteroidetes bacteria on its surface.</title>
        <authorList>
            <person name="Treitli S.C."/>
            <person name="Kolisko M."/>
            <person name="Husnik F."/>
            <person name="Keeling P."/>
            <person name="Hampl V."/>
        </authorList>
    </citation>
    <scope>NUCLEOTIDE SEQUENCE</scope>
    <source>
        <strain evidence="1">STM</strain>
    </source>
</reference>
<protein>
    <submittedName>
        <fullName evidence="1">Uncharacterized protein</fullName>
    </submittedName>
</protein>
<dbReference type="Gene3D" id="2.60.40.2630">
    <property type="match status" value="1"/>
</dbReference>
<dbReference type="EMBL" id="SNRY01000737">
    <property type="protein sequence ID" value="KAA6337022.1"/>
    <property type="molecule type" value="Genomic_DNA"/>
</dbReference>
<sequence>MKNFKNLKFVISLFFVILNVSCETKKNVDEISTEPVDTRLNVTTRLSNDNQPVVPYFTLKNETTSKKVTYTFKNGMWEANSDPFVMQDVSIGNKLVAEYEPLNADPISNIKDILQSEIIYNGEKNIEFNFSHINSRFVFKLVNNTNKIFKKISVNLWDNFTIKDFENEYSVIISPQTIKKGSIIKITVDDENFNFSLEKDLTLDKNSVLFYTLRLNNELSIGEINEAEWKVENVVNSIIVPTINKIQLLEDGIFSFIIENDKTGIKKNFSFNYIHDENKLAEILSSVDESFDWNIFSETDTYTLFGKFVPNREGNPEKDILEETTHISWGKPISFNNFNHINSTIEIEFKDMDNQYFNTQNNYIVLNGFNFSNSLKEYKVPLEKNIIITMNPQILTNESTIKLILEGEEFNSRLNLTKVGEINLTEFEAGKKYVLKYSIHYYENNKNFTISYTISDWKITNGTGEFFKN</sequence>
<name>A0A5J4RUB2_9ZZZZ</name>
<proteinExistence type="predicted"/>
<organism evidence="1">
    <name type="scientific">termite gut metagenome</name>
    <dbReference type="NCBI Taxonomy" id="433724"/>
    <lineage>
        <taxon>unclassified sequences</taxon>
        <taxon>metagenomes</taxon>
        <taxon>organismal metagenomes</taxon>
    </lineage>
</organism>
<dbReference type="AlphaFoldDB" id="A0A5J4RUB2"/>
<evidence type="ECO:0000313" key="1">
    <source>
        <dbReference type="EMBL" id="KAA6337022.1"/>
    </source>
</evidence>
<comment type="caution">
    <text evidence="1">The sequence shown here is derived from an EMBL/GenBank/DDBJ whole genome shotgun (WGS) entry which is preliminary data.</text>
</comment>